<dbReference type="GO" id="GO:0006412">
    <property type="term" value="P:translation"/>
    <property type="evidence" value="ECO:0007669"/>
    <property type="project" value="UniProtKB-UniRule"/>
</dbReference>
<dbReference type="GO" id="GO:0019843">
    <property type="term" value="F:rRNA binding"/>
    <property type="evidence" value="ECO:0007669"/>
    <property type="project" value="UniProtKB-UniRule"/>
</dbReference>
<dbReference type="EMBL" id="VGIR01000039">
    <property type="protein sequence ID" value="MBM3331669.1"/>
    <property type="molecule type" value="Genomic_DNA"/>
</dbReference>
<dbReference type="NCBIfam" id="TIGR03953">
    <property type="entry name" value="rplD_bact"/>
    <property type="match status" value="1"/>
</dbReference>
<reference evidence="7" key="1">
    <citation type="submission" date="2019-03" db="EMBL/GenBank/DDBJ databases">
        <title>Lake Tanganyika Metagenome-Assembled Genomes (MAGs).</title>
        <authorList>
            <person name="Tran P."/>
        </authorList>
    </citation>
    <scope>NUCLEOTIDE SEQUENCE</scope>
    <source>
        <strain evidence="7">K_DeepCast_150m_m2_040</strain>
    </source>
</reference>
<accession>A0A937XFX5</accession>
<feature type="region of interest" description="Disordered" evidence="6">
    <location>
        <begin position="49"/>
        <end position="84"/>
    </location>
</feature>
<dbReference type="PANTHER" id="PTHR10746">
    <property type="entry name" value="50S RIBOSOMAL PROTEIN L4"/>
    <property type="match status" value="1"/>
</dbReference>
<dbReference type="GO" id="GO:0005840">
    <property type="term" value="C:ribosome"/>
    <property type="evidence" value="ECO:0007669"/>
    <property type="project" value="UniProtKB-KW"/>
</dbReference>
<comment type="function">
    <text evidence="5">Forms part of the polypeptide exit tunnel.</text>
</comment>
<keyword evidence="5" id="KW-0699">rRNA-binding</keyword>
<keyword evidence="5" id="KW-0694">RNA-binding</keyword>
<sequence length="204" mass="22372">MDLLTITGAVKGQVELPAALFDQKGKKGLVWESVKCYLANQRQGNACTKTRAEVSGTGKKPHRQKHTGHARQGSRRSPQFVGGGIAWGARPRDYYYELPKKLRRQALALALSARKGEEAVTVVEDFELPQPKTSEMVKVLKGLNLNGKVLLLTGAASETLKRASRNLPGLTVTTARLVNTYDVVSHERIVLTESALKQLETRAI</sequence>
<proteinExistence type="inferred from homology"/>
<dbReference type="SUPFAM" id="SSF52166">
    <property type="entry name" value="Ribosomal protein L4"/>
    <property type="match status" value="1"/>
</dbReference>
<evidence type="ECO:0000256" key="3">
    <source>
        <dbReference type="ARBA" id="ARBA00023274"/>
    </source>
</evidence>
<dbReference type="Proteomes" id="UP000779900">
    <property type="component" value="Unassembled WGS sequence"/>
</dbReference>
<name>A0A937XFX5_UNCW3</name>
<feature type="compositionally biased region" description="Basic residues" evidence="6">
    <location>
        <begin position="59"/>
        <end position="74"/>
    </location>
</feature>
<evidence type="ECO:0000256" key="1">
    <source>
        <dbReference type="ARBA" id="ARBA00010528"/>
    </source>
</evidence>
<dbReference type="InterPro" id="IPR013005">
    <property type="entry name" value="Ribosomal_uL4-like"/>
</dbReference>
<evidence type="ECO:0000313" key="7">
    <source>
        <dbReference type="EMBL" id="MBM3331669.1"/>
    </source>
</evidence>
<keyword evidence="2 5" id="KW-0689">Ribosomal protein</keyword>
<comment type="subunit">
    <text evidence="5">Part of the 50S ribosomal subunit.</text>
</comment>
<protein>
    <recommendedName>
        <fullName evidence="4 5">Large ribosomal subunit protein uL4</fullName>
    </recommendedName>
</protein>
<organism evidence="7 8">
    <name type="scientific">candidate division WOR-3 bacterium</name>
    <dbReference type="NCBI Taxonomy" id="2052148"/>
    <lineage>
        <taxon>Bacteria</taxon>
        <taxon>Bacteria division WOR-3</taxon>
    </lineage>
</organism>
<dbReference type="AlphaFoldDB" id="A0A937XFX5"/>
<dbReference type="GO" id="GO:0003735">
    <property type="term" value="F:structural constituent of ribosome"/>
    <property type="evidence" value="ECO:0007669"/>
    <property type="project" value="InterPro"/>
</dbReference>
<comment type="caution">
    <text evidence="7">The sequence shown here is derived from an EMBL/GenBank/DDBJ whole genome shotgun (WGS) entry which is preliminary data.</text>
</comment>
<dbReference type="InterPro" id="IPR002136">
    <property type="entry name" value="Ribosomal_uL4"/>
</dbReference>
<dbReference type="HAMAP" id="MF_01328_B">
    <property type="entry name" value="Ribosomal_uL4_B"/>
    <property type="match status" value="1"/>
</dbReference>
<dbReference type="Pfam" id="PF00573">
    <property type="entry name" value="Ribosomal_L4"/>
    <property type="match status" value="1"/>
</dbReference>
<comment type="function">
    <text evidence="5">One of the primary rRNA binding proteins, this protein initially binds near the 5'-end of the 23S rRNA. It is important during the early stages of 50S assembly. It makes multiple contacts with different domains of the 23S rRNA in the assembled 50S subunit and ribosome.</text>
</comment>
<dbReference type="InterPro" id="IPR023574">
    <property type="entry name" value="Ribosomal_uL4_dom_sf"/>
</dbReference>
<dbReference type="PANTHER" id="PTHR10746:SF6">
    <property type="entry name" value="LARGE RIBOSOMAL SUBUNIT PROTEIN UL4M"/>
    <property type="match status" value="1"/>
</dbReference>
<keyword evidence="3 5" id="KW-0687">Ribonucleoprotein</keyword>
<gene>
    <name evidence="5 7" type="primary">rplD</name>
    <name evidence="7" type="ORF">FJY68_07455</name>
</gene>
<evidence type="ECO:0000256" key="4">
    <source>
        <dbReference type="ARBA" id="ARBA00035244"/>
    </source>
</evidence>
<comment type="similarity">
    <text evidence="1 5">Belongs to the universal ribosomal protein uL4 family.</text>
</comment>
<dbReference type="GO" id="GO:1990904">
    <property type="term" value="C:ribonucleoprotein complex"/>
    <property type="evidence" value="ECO:0007669"/>
    <property type="project" value="UniProtKB-KW"/>
</dbReference>
<evidence type="ECO:0000256" key="5">
    <source>
        <dbReference type="HAMAP-Rule" id="MF_01328"/>
    </source>
</evidence>
<dbReference type="Gene3D" id="3.40.1370.10">
    <property type="match status" value="1"/>
</dbReference>
<evidence type="ECO:0000313" key="8">
    <source>
        <dbReference type="Proteomes" id="UP000779900"/>
    </source>
</evidence>
<evidence type="ECO:0000256" key="6">
    <source>
        <dbReference type="SAM" id="MobiDB-lite"/>
    </source>
</evidence>
<evidence type="ECO:0000256" key="2">
    <source>
        <dbReference type="ARBA" id="ARBA00022980"/>
    </source>
</evidence>